<dbReference type="InterPro" id="IPR011990">
    <property type="entry name" value="TPR-like_helical_dom_sf"/>
</dbReference>
<dbReference type="InterPro" id="IPR019734">
    <property type="entry name" value="TPR_rpt"/>
</dbReference>
<proteinExistence type="predicted"/>
<dbReference type="Pfam" id="PF13374">
    <property type="entry name" value="TPR_10"/>
    <property type="match status" value="1"/>
</dbReference>
<dbReference type="Gene3D" id="1.25.40.10">
    <property type="entry name" value="Tetratricopeptide repeat domain"/>
    <property type="match status" value="4"/>
</dbReference>
<evidence type="ECO:0000256" key="3">
    <source>
        <dbReference type="PROSITE-ProRule" id="PRU00339"/>
    </source>
</evidence>
<reference evidence="5 6" key="1">
    <citation type="journal article" date="2013" name="Curr. Biol.">
        <title>The Genome of the Foraminiferan Reticulomyxa filosa.</title>
        <authorList>
            <person name="Glockner G."/>
            <person name="Hulsmann N."/>
            <person name="Schleicher M."/>
            <person name="Noegel A.A."/>
            <person name="Eichinger L."/>
            <person name="Gallinger C."/>
            <person name="Pawlowski J."/>
            <person name="Sierra R."/>
            <person name="Euteneuer U."/>
            <person name="Pillet L."/>
            <person name="Moustafa A."/>
            <person name="Platzer M."/>
            <person name="Groth M."/>
            <person name="Szafranski K."/>
            <person name="Schliwa M."/>
        </authorList>
    </citation>
    <scope>NUCLEOTIDE SEQUENCE [LARGE SCALE GENOMIC DNA]</scope>
</reference>
<evidence type="ECO:0000256" key="4">
    <source>
        <dbReference type="SAM" id="Phobius"/>
    </source>
</evidence>
<dbReference type="OrthoDB" id="5986190at2759"/>
<dbReference type="EMBL" id="ASPP01000967">
    <property type="protein sequence ID" value="ETO36139.1"/>
    <property type="molecule type" value="Genomic_DNA"/>
</dbReference>
<evidence type="ECO:0000313" key="6">
    <source>
        <dbReference type="Proteomes" id="UP000023152"/>
    </source>
</evidence>
<dbReference type="SUPFAM" id="SSF48452">
    <property type="entry name" value="TPR-like"/>
    <property type="match status" value="4"/>
</dbReference>
<organism evidence="5 6">
    <name type="scientific">Reticulomyxa filosa</name>
    <dbReference type="NCBI Taxonomy" id="46433"/>
    <lineage>
        <taxon>Eukaryota</taxon>
        <taxon>Sar</taxon>
        <taxon>Rhizaria</taxon>
        <taxon>Retaria</taxon>
        <taxon>Foraminifera</taxon>
        <taxon>Monothalamids</taxon>
        <taxon>Reticulomyxidae</taxon>
        <taxon>Reticulomyxa</taxon>
    </lineage>
</organism>
<feature type="repeat" description="TPR" evidence="3">
    <location>
        <begin position="680"/>
        <end position="713"/>
    </location>
</feature>
<sequence length="848" mass="97298">MSFHASVFIEKKSYELTLTSLSLQLLEDKVREIINNNQAKPKTFSLYFKITNINGQHIDNNEKPILFVFALISLTVLFYYFFICLKKTKLEMQMSENDKEETKYPEQKQDDEKLEVNNKNEDVELKQNKEWNEANKIAYNMIKAMIEKKQKGIVVVTVNLDAVAKSNDRRFWQDVPFTMMINSTQYMKKKIVVSPYTVYLFHSKSVIFDNITIDGYVYVIDCTINGIGDCHITQQLIHTKQSIIRYTFKQLSCTDCWPMDTIKSGVTLYNKSNFDEAIRLFQNAHCVLLQTLGEFHIDTADALIWLGNAYYGKGANDRAMGYYEKALEIKLNKLEPDHIDISTLYNNLGNSCKNKGEYTKAIECHEKSLKIRLKQLGARHIDVATSYNGLGNVYVSKGEYDKAIECNERALKISLAKLGLDHINVAISYNGLGNAYLSKGECNKAIRFHKKALKIRLDKLGDDHIDVAASCNELGFAYEGIGEYGKAIIYHMKALQIRSKKLGNDHINVAISFDNLGRDYYAKAEYEKAFEYHAKALSICLGNANENQTHIATSYNHLGRICYGRGEYVEAADYHNKALHIFLDKLGRDHPSCATSFSNLGRVHFEKGEYDKSIECHEIALQIRLKKFGEKNVFVAMSYNELGLVWIKGKAQTDKAKEYAGKALDILIKDSSDNFELHIANLFDVLGLILKKDETYENAIAYFEKSFKIRVKNLDNDHPSIGWSLHYLASAFKNTELDKAVRFAEKALELRSKKLDFNHPHIAESYVLLGDIHVTKGDKSKAKEYYENAIMIFKQNFGEHDQKVCNVQLTLENIDKCFLAVRDDQLLQTNEEIIMFFLVYFLDKNQMN</sequence>
<evidence type="ECO:0000256" key="2">
    <source>
        <dbReference type="ARBA" id="ARBA00022803"/>
    </source>
</evidence>
<keyword evidence="6" id="KW-1185">Reference proteome</keyword>
<accession>X6PDK6</accession>
<dbReference type="PANTHER" id="PTHR45641">
    <property type="entry name" value="TETRATRICOPEPTIDE REPEAT PROTEIN (AFU_ORTHOLOGUE AFUA_6G03870)"/>
    <property type="match status" value="1"/>
</dbReference>
<dbReference type="AlphaFoldDB" id="X6PDK6"/>
<feature type="repeat" description="TPR" evidence="3">
    <location>
        <begin position="384"/>
        <end position="417"/>
    </location>
</feature>
<keyword evidence="2 3" id="KW-0802">TPR repeat</keyword>
<dbReference type="PROSITE" id="PS50293">
    <property type="entry name" value="TPR_REGION"/>
    <property type="match status" value="1"/>
</dbReference>
<dbReference type="SMART" id="SM00028">
    <property type="entry name" value="TPR"/>
    <property type="match status" value="12"/>
</dbReference>
<feature type="repeat" description="TPR" evidence="3">
    <location>
        <begin position="342"/>
        <end position="375"/>
    </location>
</feature>
<feature type="repeat" description="TPR" evidence="3">
    <location>
        <begin position="510"/>
        <end position="543"/>
    </location>
</feature>
<feature type="transmembrane region" description="Helical" evidence="4">
    <location>
        <begin position="65"/>
        <end position="85"/>
    </location>
</feature>
<feature type="repeat" description="TPR" evidence="3">
    <location>
        <begin position="426"/>
        <end position="459"/>
    </location>
</feature>
<name>X6PDK6_RETFI</name>
<keyword evidence="4" id="KW-1133">Transmembrane helix</keyword>
<protein>
    <submittedName>
        <fullName evidence="5">Uncharacterized protein</fullName>
    </submittedName>
</protein>
<gene>
    <name evidence="5" type="ORF">RFI_00922</name>
</gene>
<dbReference type="Pfam" id="PF13424">
    <property type="entry name" value="TPR_12"/>
    <property type="match status" value="5"/>
</dbReference>
<comment type="caution">
    <text evidence="5">The sequence shown here is derived from an EMBL/GenBank/DDBJ whole genome shotgun (WGS) entry which is preliminary data.</text>
</comment>
<evidence type="ECO:0000313" key="5">
    <source>
        <dbReference type="EMBL" id="ETO36139.1"/>
    </source>
</evidence>
<feature type="repeat" description="TPR" evidence="3">
    <location>
        <begin position="594"/>
        <end position="627"/>
    </location>
</feature>
<keyword evidence="1" id="KW-0677">Repeat</keyword>
<dbReference type="PROSITE" id="PS50005">
    <property type="entry name" value="TPR"/>
    <property type="match status" value="8"/>
</dbReference>
<dbReference type="Pfam" id="PF13181">
    <property type="entry name" value="TPR_8"/>
    <property type="match status" value="1"/>
</dbReference>
<keyword evidence="4" id="KW-0472">Membrane</keyword>
<evidence type="ECO:0000256" key="1">
    <source>
        <dbReference type="ARBA" id="ARBA00022737"/>
    </source>
</evidence>
<dbReference type="Proteomes" id="UP000023152">
    <property type="component" value="Unassembled WGS sequence"/>
</dbReference>
<feature type="repeat" description="TPR" evidence="3">
    <location>
        <begin position="300"/>
        <end position="333"/>
    </location>
</feature>
<feature type="repeat" description="TPR" evidence="3">
    <location>
        <begin position="763"/>
        <end position="796"/>
    </location>
</feature>
<dbReference type="PANTHER" id="PTHR45641:SF19">
    <property type="entry name" value="NEPHROCYSTIN-3"/>
    <property type="match status" value="1"/>
</dbReference>
<keyword evidence="4" id="KW-0812">Transmembrane</keyword>